<feature type="region of interest" description="Disordered" evidence="3">
    <location>
        <begin position="208"/>
        <end position="239"/>
    </location>
</feature>
<dbReference type="InterPro" id="IPR024598">
    <property type="entry name" value="SF3a60/Prp9_C"/>
</dbReference>
<keyword evidence="2" id="KW-0539">Nucleus</keyword>
<feature type="compositionally biased region" description="Acidic residues" evidence="3">
    <location>
        <begin position="210"/>
        <end position="229"/>
    </location>
</feature>
<proteinExistence type="predicted"/>
<sequence>MSTLLEVTWAAHVDVERLERLIVKDFQHEPPLKRQRLFQNHRVHNMINSITTTTKKLIEIYEDKDNAWRDEIAVLDGQTTASGTNPNRAFYERLKEIGDSHRRNPNSMVIDAFEYDELLLKEEPIVEFSGEEKRLFLTKHTPVAQLNRKYFAKGSRTVGSRIGAAAAPEQTGLKETALKEVKMKRLCELLNETILQIKEYIEKKQALTNEEMEAEREDEEVEADTESDKEEQQINNPLKLPMGFDGKPIPYWLYELHGLVQEFKCEICGNHSYLGRRAFEWHFKEGRHQYGMDGLGIPSTKIFNEVT</sequence>
<dbReference type="InterPro" id="IPR051421">
    <property type="entry name" value="RNA_Proc_DNA_Dmg_Regulator"/>
</dbReference>
<feature type="domain" description="Splicing factor SF3a60 binding" evidence="5">
    <location>
        <begin position="80"/>
        <end position="106"/>
    </location>
</feature>
<comment type="caution">
    <text evidence="6">The sequence shown here is derived from an EMBL/GenBank/DDBJ whole genome shotgun (WGS) entry which is preliminary data.</text>
</comment>
<dbReference type="EMBL" id="MVGT01000604">
    <property type="protein sequence ID" value="OVA16251.1"/>
    <property type="molecule type" value="Genomic_DNA"/>
</dbReference>
<evidence type="ECO:0000256" key="1">
    <source>
        <dbReference type="ARBA" id="ARBA00004123"/>
    </source>
</evidence>
<dbReference type="OrthoDB" id="2160351at2759"/>
<dbReference type="InterPro" id="IPR021966">
    <property type="entry name" value="SF3a60_bindingd"/>
</dbReference>
<keyword evidence="7" id="KW-1185">Reference proteome</keyword>
<evidence type="ECO:0000313" key="6">
    <source>
        <dbReference type="EMBL" id="OVA16251.1"/>
    </source>
</evidence>
<dbReference type="InParanoid" id="A0A200R0P5"/>
<reference evidence="6 7" key="1">
    <citation type="journal article" date="2017" name="Mol. Plant">
        <title>The Genome of Medicinal Plant Macleaya cordata Provides New Insights into Benzylisoquinoline Alkaloids Metabolism.</title>
        <authorList>
            <person name="Liu X."/>
            <person name="Liu Y."/>
            <person name="Huang P."/>
            <person name="Ma Y."/>
            <person name="Qing Z."/>
            <person name="Tang Q."/>
            <person name="Cao H."/>
            <person name="Cheng P."/>
            <person name="Zheng Y."/>
            <person name="Yuan Z."/>
            <person name="Zhou Y."/>
            <person name="Liu J."/>
            <person name="Tang Z."/>
            <person name="Zhuo Y."/>
            <person name="Zhang Y."/>
            <person name="Yu L."/>
            <person name="Huang J."/>
            <person name="Yang P."/>
            <person name="Peng Q."/>
            <person name="Zhang J."/>
            <person name="Jiang W."/>
            <person name="Zhang Z."/>
            <person name="Lin K."/>
            <person name="Ro D.K."/>
            <person name="Chen X."/>
            <person name="Xiong X."/>
            <person name="Shang Y."/>
            <person name="Huang S."/>
            <person name="Zeng J."/>
        </authorList>
    </citation>
    <scope>NUCLEOTIDE SEQUENCE [LARGE SCALE GENOMIC DNA]</scope>
    <source>
        <strain evidence="7">cv. BLH2017</strain>
        <tissue evidence="6">Root</tissue>
    </source>
</reference>
<feature type="domain" description="Splicing factor SF3a60 /Prp9 subunit C-terminal" evidence="4">
    <location>
        <begin position="239"/>
        <end position="307"/>
    </location>
</feature>
<comment type="subcellular location">
    <subcellularLocation>
        <location evidence="1">Nucleus</location>
    </subcellularLocation>
</comment>
<protein>
    <submittedName>
        <fullName evidence="6">Splicing factor SF3a60 binding domain</fullName>
    </submittedName>
</protein>
<evidence type="ECO:0000313" key="7">
    <source>
        <dbReference type="Proteomes" id="UP000195402"/>
    </source>
</evidence>
<gene>
    <name evidence="6" type="ORF">BVC80_8971g13</name>
</gene>
<evidence type="ECO:0000259" key="5">
    <source>
        <dbReference type="Pfam" id="PF12108"/>
    </source>
</evidence>
<dbReference type="GO" id="GO:0005681">
    <property type="term" value="C:spliceosomal complex"/>
    <property type="evidence" value="ECO:0007669"/>
    <property type="project" value="InterPro"/>
</dbReference>
<dbReference type="STRING" id="56857.A0A200R0P5"/>
<organism evidence="6 7">
    <name type="scientific">Macleaya cordata</name>
    <name type="common">Five-seeded plume-poppy</name>
    <name type="synonym">Bocconia cordata</name>
    <dbReference type="NCBI Taxonomy" id="56857"/>
    <lineage>
        <taxon>Eukaryota</taxon>
        <taxon>Viridiplantae</taxon>
        <taxon>Streptophyta</taxon>
        <taxon>Embryophyta</taxon>
        <taxon>Tracheophyta</taxon>
        <taxon>Spermatophyta</taxon>
        <taxon>Magnoliopsida</taxon>
        <taxon>Ranunculales</taxon>
        <taxon>Papaveraceae</taxon>
        <taxon>Papaveroideae</taxon>
        <taxon>Macleaya</taxon>
    </lineage>
</organism>
<dbReference type="PANTHER" id="PTHR12786:SF2">
    <property type="entry name" value="SPLICING FACTOR 3A SUBUNIT 3"/>
    <property type="match status" value="1"/>
</dbReference>
<evidence type="ECO:0000259" key="4">
    <source>
        <dbReference type="Pfam" id="PF11931"/>
    </source>
</evidence>
<dbReference type="Pfam" id="PF12108">
    <property type="entry name" value="SF3a60_bindingd"/>
    <property type="match status" value="1"/>
</dbReference>
<dbReference type="GO" id="GO:0000398">
    <property type="term" value="P:mRNA splicing, via spliceosome"/>
    <property type="evidence" value="ECO:0007669"/>
    <property type="project" value="InterPro"/>
</dbReference>
<dbReference type="GO" id="GO:0003723">
    <property type="term" value="F:RNA binding"/>
    <property type="evidence" value="ECO:0007669"/>
    <property type="project" value="InterPro"/>
</dbReference>
<evidence type="ECO:0000256" key="2">
    <source>
        <dbReference type="ARBA" id="ARBA00023242"/>
    </source>
</evidence>
<dbReference type="AlphaFoldDB" id="A0A200R0P5"/>
<evidence type="ECO:0000256" key="3">
    <source>
        <dbReference type="SAM" id="MobiDB-lite"/>
    </source>
</evidence>
<dbReference type="Proteomes" id="UP000195402">
    <property type="component" value="Unassembled WGS sequence"/>
</dbReference>
<accession>A0A200R0P5</accession>
<name>A0A200R0P5_MACCD</name>
<dbReference type="Pfam" id="PF11931">
    <property type="entry name" value="SF3a60_Prp9_C"/>
    <property type="match status" value="1"/>
</dbReference>
<dbReference type="PANTHER" id="PTHR12786">
    <property type="entry name" value="SPLICING FACTOR SF3A-RELATED"/>
    <property type="match status" value="1"/>
</dbReference>